<keyword evidence="1 3" id="KW-0597">Phosphoprotein</keyword>
<dbReference type="PRINTS" id="PR00038">
    <property type="entry name" value="HTHLUXR"/>
</dbReference>
<keyword evidence="2" id="KW-0238">DNA-binding</keyword>
<dbReference type="GO" id="GO:0003677">
    <property type="term" value="F:DNA binding"/>
    <property type="evidence" value="ECO:0007669"/>
    <property type="project" value="UniProtKB-KW"/>
</dbReference>
<dbReference type="InterPro" id="IPR000792">
    <property type="entry name" value="Tscrpt_reg_LuxR_C"/>
</dbReference>
<dbReference type="CDD" id="cd17535">
    <property type="entry name" value="REC_NarL-like"/>
    <property type="match status" value="1"/>
</dbReference>
<protein>
    <submittedName>
        <fullName evidence="6">Transcriptional regulatory protein DegU</fullName>
    </submittedName>
</protein>
<dbReference type="GO" id="GO:0000160">
    <property type="term" value="P:phosphorelay signal transduction system"/>
    <property type="evidence" value="ECO:0007669"/>
    <property type="project" value="InterPro"/>
</dbReference>
<dbReference type="InterPro" id="IPR011006">
    <property type="entry name" value="CheY-like_superfamily"/>
</dbReference>
<feature type="domain" description="Response regulatory" evidence="5">
    <location>
        <begin position="6"/>
        <end position="122"/>
    </location>
</feature>
<dbReference type="Pfam" id="PF00072">
    <property type="entry name" value="Response_reg"/>
    <property type="match status" value="1"/>
</dbReference>
<dbReference type="Proteomes" id="UP000366872">
    <property type="component" value="Unassembled WGS sequence"/>
</dbReference>
<evidence type="ECO:0000256" key="1">
    <source>
        <dbReference type="ARBA" id="ARBA00022553"/>
    </source>
</evidence>
<dbReference type="GO" id="GO:0006355">
    <property type="term" value="P:regulation of DNA-templated transcription"/>
    <property type="evidence" value="ECO:0007669"/>
    <property type="project" value="InterPro"/>
</dbReference>
<feature type="modified residue" description="4-aspartylphosphate" evidence="3">
    <location>
        <position position="57"/>
    </location>
</feature>
<dbReference type="InterPro" id="IPR001789">
    <property type="entry name" value="Sig_transdc_resp-reg_receiver"/>
</dbReference>
<organism evidence="6 7">
    <name type="scientific">Pontiella desulfatans</name>
    <dbReference type="NCBI Taxonomy" id="2750659"/>
    <lineage>
        <taxon>Bacteria</taxon>
        <taxon>Pseudomonadati</taxon>
        <taxon>Kiritimatiellota</taxon>
        <taxon>Kiritimatiellia</taxon>
        <taxon>Kiritimatiellales</taxon>
        <taxon>Pontiellaceae</taxon>
        <taxon>Pontiella</taxon>
    </lineage>
</organism>
<evidence type="ECO:0000313" key="7">
    <source>
        <dbReference type="Proteomes" id="UP000366872"/>
    </source>
</evidence>
<dbReference type="InterPro" id="IPR016032">
    <property type="entry name" value="Sig_transdc_resp-reg_C-effctor"/>
</dbReference>
<dbReference type="PANTHER" id="PTHR43214">
    <property type="entry name" value="TWO-COMPONENT RESPONSE REGULATOR"/>
    <property type="match status" value="1"/>
</dbReference>
<dbReference type="Gene3D" id="3.40.50.2300">
    <property type="match status" value="1"/>
</dbReference>
<proteinExistence type="predicted"/>
<evidence type="ECO:0000256" key="3">
    <source>
        <dbReference type="PROSITE-ProRule" id="PRU00169"/>
    </source>
</evidence>
<keyword evidence="7" id="KW-1185">Reference proteome</keyword>
<dbReference type="PROSITE" id="PS50110">
    <property type="entry name" value="RESPONSE_REGULATORY"/>
    <property type="match status" value="1"/>
</dbReference>
<dbReference type="EMBL" id="CAAHFG010000001">
    <property type="protein sequence ID" value="VGO13440.1"/>
    <property type="molecule type" value="Genomic_DNA"/>
</dbReference>
<evidence type="ECO:0000259" key="4">
    <source>
        <dbReference type="PROSITE" id="PS50043"/>
    </source>
</evidence>
<dbReference type="SUPFAM" id="SSF52172">
    <property type="entry name" value="CheY-like"/>
    <property type="match status" value="1"/>
</dbReference>
<dbReference type="InterPro" id="IPR058245">
    <property type="entry name" value="NreC/VraR/RcsB-like_REC"/>
</dbReference>
<evidence type="ECO:0000259" key="5">
    <source>
        <dbReference type="PROSITE" id="PS50110"/>
    </source>
</evidence>
<dbReference type="SUPFAM" id="SSF46894">
    <property type="entry name" value="C-terminal effector domain of the bipartite response regulators"/>
    <property type="match status" value="1"/>
</dbReference>
<evidence type="ECO:0000256" key="2">
    <source>
        <dbReference type="ARBA" id="ARBA00023125"/>
    </source>
</evidence>
<feature type="domain" description="HTH luxR-type" evidence="4">
    <location>
        <begin position="149"/>
        <end position="214"/>
    </location>
</feature>
<name>A0A6C2U0F9_PONDE</name>
<dbReference type="AlphaFoldDB" id="A0A6C2U0F9"/>
<dbReference type="PROSITE" id="PS50043">
    <property type="entry name" value="HTH_LUXR_2"/>
    <property type="match status" value="1"/>
</dbReference>
<gene>
    <name evidence="6" type="primary">degU_7</name>
    <name evidence="6" type="ORF">PDESU_01997</name>
</gene>
<dbReference type="RefSeq" id="WP_136079010.1">
    <property type="nucleotide sequence ID" value="NZ_CAAHFG010000001.1"/>
</dbReference>
<dbReference type="SMART" id="SM00448">
    <property type="entry name" value="REC"/>
    <property type="match status" value="1"/>
</dbReference>
<dbReference type="CDD" id="cd06170">
    <property type="entry name" value="LuxR_C_like"/>
    <property type="match status" value="1"/>
</dbReference>
<dbReference type="InterPro" id="IPR039420">
    <property type="entry name" value="WalR-like"/>
</dbReference>
<sequence>MSEAVTIAIVDDHKSTRELIADLVRDESRFECVGLFPDFDAAIKGLPNLKPSIVLMDINLPGKNGIECVQELKPLMPDTDFVILTAYDQTDYIFKALSSGAVGYLLKRSIVSELIPSLEEVAAGGSPMDSDIARKVVQSFTRGGNETSQSDEFSTLSGREMEVLSRLARGRLCKEIADELDISVNTVNTYLRRIYEKLQVHSRAEAVAKFTGIE</sequence>
<dbReference type="PANTHER" id="PTHR43214:SF43">
    <property type="entry name" value="TWO-COMPONENT RESPONSE REGULATOR"/>
    <property type="match status" value="1"/>
</dbReference>
<dbReference type="SMART" id="SM00421">
    <property type="entry name" value="HTH_LUXR"/>
    <property type="match status" value="1"/>
</dbReference>
<dbReference type="Pfam" id="PF00196">
    <property type="entry name" value="GerE"/>
    <property type="match status" value="1"/>
</dbReference>
<evidence type="ECO:0000313" key="6">
    <source>
        <dbReference type="EMBL" id="VGO13440.1"/>
    </source>
</evidence>
<accession>A0A6C2U0F9</accession>
<reference evidence="6 7" key="1">
    <citation type="submission" date="2019-04" db="EMBL/GenBank/DDBJ databases">
        <authorList>
            <person name="Van Vliet M D."/>
        </authorList>
    </citation>
    <scope>NUCLEOTIDE SEQUENCE [LARGE SCALE GENOMIC DNA]</scope>
    <source>
        <strain evidence="6 7">F1</strain>
    </source>
</reference>